<accession>A0A0F9H2G5</accession>
<proteinExistence type="predicted"/>
<name>A0A0F9H2G5_9ZZZZ</name>
<feature type="region of interest" description="Disordered" evidence="1">
    <location>
        <begin position="1"/>
        <end position="20"/>
    </location>
</feature>
<gene>
    <name evidence="2" type="ORF">LCGC14_2051340</name>
</gene>
<reference evidence="2" key="1">
    <citation type="journal article" date="2015" name="Nature">
        <title>Complex archaea that bridge the gap between prokaryotes and eukaryotes.</title>
        <authorList>
            <person name="Spang A."/>
            <person name="Saw J.H."/>
            <person name="Jorgensen S.L."/>
            <person name="Zaremba-Niedzwiedzka K."/>
            <person name="Martijn J."/>
            <person name="Lind A.E."/>
            <person name="van Eijk R."/>
            <person name="Schleper C."/>
            <person name="Guy L."/>
            <person name="Ettema T.J."/>
        </authorList>
    </citation>
    <scope>NUCLEOTIDE SEQUENCE</scope>
</reference>
<protein>
    <submittedName>
        <fullName evidence="2">Uncharacterized protein</fullName>
    </submittedName>
</protein>
<organism evidence="2">
    <name type="scientific">marine sediment metagenome</name>
    <dbReference type="NCBI Taxonomy" id="412755"/>
    <lineage>
        <taxon>unclassified sequences</taxon>
        <taxon>metagenomes</taxon>
        <taxon>ecological metagenomes</taxon>
    </lineage>
</organism>
<dbReference type="AlphaFoldDB" id="A0A0F9H2G5"/>
<comment type="caution">
    <text evidence="2">The sequence shown here is derived from an EMBL/GenBank/DDBJ whole genome shotgun (WGS) entry which is preliminary data.</text>
</comment>
<sequence>MDLQLAESLSNEVSKKEEDLDKIEDAGGENFISEKSPQWMAIYREKIQIQAKLYLVVNEGTKIQFNEEKTAFRIVTKENRGTKFW</sequence>
<dbReference type="EMBL" id="LAZR01024248">
    <property type="protein sequence ID" value="KKL75790.1"/>
    <property type="molecule type" value="Genomic_DNA"/>
</dbReference>
<evidence type="ECO:0000256" key="1">
    <source>
        <dbReference type="SAM" id="MobiDB-lite"/>
    </source>
</evidence>
<evidence type="ECO:0000313" key="2">
    <source>
        <dbReference type="EMBL" id="KKL75790.1"/>
    </source>
</evidence>